<dbReference type="OrthoDB" id="6694697at2"/>
<gene>
    <name evidence="1" type="ORF">SAMN05421733_11623</name>
</gene>
<keyword evidence="2" id="KW-1185">Reference proteome</keyword>
<protein>
    <submittedName>
        <fullName evidence="1">Uncharacterized protein</fullName>
    </submittedName>
</protein>
<dbReference type="Proteomes" id="UP000242501">
    <property type="component" value="Unassembled WGS sequence"/>
</dbReference>
<name>A0A1G6KD14_9GAMM</name>
<dbReference type="AlphaFoldDB" id="A0A1G6KD14"/>
<dbReference type="RefSeq" id="WP_092750116.1">
    <property type="nucleotide sequence ID" value="NZ_FMYL01000016.1"/>
</dbReference>
<dbReference type="STRING" id="1219383.SAMN05421733_11623"/>
<organism evidence="1 2">
    <name type="scientific">Acinetobacter boissieri</name>
    <dbReference type="NCBI Taxonomy" id="1219383"/>
    <lineage>
        <taxon>Bacteria</taxon>
        <taxon>Pseudomonadati</taxon>
        <taxon>Pseudomonadota</taxon>
        <taxon>Gammaproteobacteria</taxon>
        <taxon>Moraxellales</taxon>
        <taxon>Moraxellaceae</taxon>
        <taxon>Acinetobacter</taxon>
    </lineage>
</organism>
<dbReference type="EMBL" id="FMYL01000016">
    <property type="protein sequence ID" value="SDC28969.1"/>
    <property type="molecule type" value="Genomic_DNA"/>
</dbReference>
<evidence type="ECO:0000313" key="2">
    <source>
        <dbReference type="Proteomes" id="UP000242501"/>
    </source>
</evidence>
<proteinExistence type="predicted"/>
<evidence type="ECO:0000313" key="1">
    <source>
        <dbReference type="EMBL" id="SDC28969.1"/>
    </source>
</evidence>
<accession>A0A1G6KD14</accession>
<reference evidence="2" key="1">
    <citation type="submission" date="2016-09" db="EMBL/GenBank/DDBJ databases">
        <authorList>
            <person name="Varghese N."/>
            <person name="Submissions S."/>
        </authorList>
    </citation>
    <scope>NUCLEOTIDE SEQUENCE [LARGE SCALE GENOMIC DNA]</scope>
    <source>
        <strain evidence="2">ANC 4422</strain>
    </source>
</reference>
<sequence>MINAYRNAIRAHIEQVKARNQRHRLLIWDIQLDEAKDPTLLSFRAYGSRDYVDVVMVASGVSGIWEQLPLKRIALPLLVDIQALKNTYLGG</sequence>